<dbReference type="AlphaFoldDB" id="A0A087UXP9"/>
<evidence type="ECO:0000313" key="1">
    <source>
        <dbReference type="EMBL" id="KFM82138.1"/>
    </source>
</evidence>
<keyword evidence="2" id="KW-1185">Reference proteome</keyword>
<evidence type="ECO:0000313" key="2">
    <source>
        <dbReference type="Proteomes" id="UP000054359"/>
    </source>
</evidence>
<dbReference type="OrthoDB" id="10263824at2759"/>
<sequence>MKAANTKPEDDVMDLTSTEKAEEFQYEDFFREQIDKKKRDHSYRVFKKVNRLAGNFPCAKEYTHGDKDIIVWCS</sequence>
<proteinExistence type="predicted"/>
<dbReference type="Proteomes" id="UP000054359">
    <property type="component" value="Unassembled WGS sequence"/>
</dbReference>
<protein>
    <submittedName>
        <fullName evidence="1">5-aminolevulinate synthase, nonspecific, mitochondrial</fullName>
    </submittedName>
</protein>
<reference evidence="1 2" key="1">
    <citation type="submission" date="2013-11" db="EMBL/GenBank/DDBJ databases">
        <title>Genome sequencing of Stegodyphus mimosarum.</title>
        <authorList>
            <person name="Bechsgaard J."/>
        </authorList>
    </citation>
    <scope>NUCLEOTIDE SEQUENCE [LARGE SCALE GENOMIC DNA]</scope>
</reference>
<dbReference type="STRING" id="407821.A0A087UXP9"/>
<dbReference type="EMBL" id="KK122170">
    <property type="protein sequence ID" value="KFM82138.1"/>
    <property type="molecule type" value="Genomic_DNA"/>
</dbReference>
<dbReference type="InterPro" id="IPR015422">
    <property type="entry name" value="PyrdxlP-dep_Trfase_small"/>
</dbReference>
<feature type="non-terminal residue" evidence="1">
    <location>
        <position position="74"/>
    </location>
</feature>
<gene>
    <name evidence="1" type="ORF">X975_25641</name>
</gene>
<accession>A0A087UXP9</accession>
<dbReference type="Gene3D" id="3.90.1150.10">
    <property type="entry name" value="Aspartate Aminotransferase, domain 1"/>
    <property type="match status" value="1"/>
</dbReference>
<organism evidence="1 2">
    <name type="scientific">Stegodyphus mimosarum</name>
    <name type="common">African social velvet spider</name>
    <dbReference type="NCBI Taxonomy" id="407821"/>
    <lineage>
        <taxon>Eukaryota</taxon>
        <taxon>Metazoa</taxon>
        <taxon>Ecdysozoa</taxon>
        <taxon>Arthropoda</taxon>
        <taxon>Chelicerata</taxon>
        <taxon>Arachnida</taxon>
        <taxon>Araneae</taxon>
        <taxon>Araneomorphae</taxon>
        <taxon>Entelegynae</taxon>
        <taxon>Eresoidea</taxon>
        <taxon>Eresidae</taxon>
        <taxon>Stegodyphus</taxon>
    </lineage>
</organism>
<name>A0A087UXP9_STEMI</name>